<dbReference type="Pfam" id="PF14105">
    <property type="entry name" value="DUF4278"/>
    <property type="match status" value="1"/>
</dbReference>
<proteinExistence type="predicted"/>
<sequence length="64" mass="7238">MKLTYRGVTYEVNPAHLNVKETAAVAHYRGAEYHPHQALNPPAPKDQGIVYRGAEYHPNLTFSF</sequence>
<organism evidence="1 2">
    <name type="scientific">Pseudocalidococcus azoricus BACA0444</name>
    <dbReference type="NCBI Taxonomy" id="2918990"/>
    <lineage>
        <taxon>Bacteria</taxon>
        <taxon>Bacillati</taxon>
        <taxon>Cyanobacteriota</taxon>
        <taxon>Cyanophyceae</taxon>
        <taxon>Acaryochloridales</taxon>
        <taxon>Thermosynechococcaceae</taxon>
        <taxon>Pseudocalidococcus</taxon>
        <taxon>Pseudocalidococcus azoricus</taxon>
    </lineage>
</organism>
<comment type="caution">
    <text evidence="1">The sequence shown here is derived from an EMBL/GenBank/DDBJ whole genome shotgun (WGS) entry which is preliminary data.</text>
</comment>
<evidence type="ECO:0000313" key="1">
    <source>
        <dbReference type="EMBL" id="MDS3861792.1"/>
    </source>
</evidence>
<keyword evidence="2" id="KW-1185">Reference proteome</keyword>
<dbReference type="RefSeq" id="WP_015123699.1">
    <property type="nucleotide sequence ID" value="NZ_JAVMIP010000016.1"/>
</dbReference>
<accession>A0AAE4K0B9</accession>
<dbReference type="InterPro" id="IPR025458">
    <property type="entry name" value="DUF4278"/>
</dbReference>
<dbReference type="EMBL" id="JAVMIP010000016">
    <property type="protein sequence ID" value="MDS3861792.1"/>
    <property type="molecule type" value="Genomic_DNA"/>
</dbReference>
<protein>
    <submittedName>
        <fullName evidence="1">DUF4278 domain-containing protein</fullName>
    </submittedName>
</protein>
<dbReference type="Proteomes" id="UP001268256">
    <property type="component" value="Unassembled WGS sequence"/>
</dbReference>
<reference evidence="2" key="1">
    <citation type="submission" date="2023-07" db="EMBL/GenBank/DDBJ databases">
        <authorList>
            <person name="Luz R."/>
            <person name="Cordeiro R."/>
            <person name="Fonseca A."/>
            <person name="Goncalves V."/>
        </authorList>
    </citation>
    <scope>NUCLEOTIDE SEQUENCE [LARGE SCALE GENOMIC DNA]</scope>
    <source>
        <strain evidence="2">BACA0444</strain>
    </source>
</reference>
<gene>
    <name evidence="1" type="ORF">RIF25_13360</name>
</gene>
<dbReference type="AlphaFoldDB" id="A0AAE4K0B9"/>
<name>A0AAE4K0B9_9CYAN</name>
<evidence type="ECO:0000313" key="2">
    <source>
        <dbReference type="Proteomes" id="UP001268256"/>
    </source>
</evidence>